<dbReference type="Pfam" id="PF00071">
    <property type="entry name" value="Ras"/>
    <property type="match status" value="1"/>
</dbReference>
<evidence type="ECO:0000256" key="2">
    <source>
        <dbReference type="SAM" id="MobiDB-lite"/>
    </source>
</evidence>
<dbReference type="SMART" id="SM00174">
    <property type="entry name" value="RHO"/>
    <property type="match status" value="1"/>
</dbReference>
<proteinExistence type="predicted"/>
<evidence type="ECO:0000256" key="1">
    <source>
        <dbReference type="ARBA" id="ARBA00022741"/>
    </source>
</evidence>
<dbReference type="InterPro" id="IPR001806">
    <property type="entry name" value="Small_GTPase"/>
</dbReference>
<dbReference type="GO" id="GO:0003924">
    <property type="term" value="F:GTPase activity"/>
    <property type="evidence" value="ECO:0007669"/>
    <property type="project" value="InterPro"/>
</dbReference>
<protein>
    <submittedName>
        <fullName evidence="3">Uncharacterized protein</fullName>
    </submittedName>
</protein>
<dbReference type="PROSITE" id="PS51419">
    <property type="entry name" value="RAB"/>
    <property type="match status" value="1"/>
</dbReference>
<dbReference type="NCBIfam" id="TIGR00231">
    <property type="entry name" value="small_GTP"/>
    <property type="match status" value="1"/>
</dbReference>
<sequence>MDASSAGFKVVTLGEGGVGKTSLIMRYVYDVFSGTQQTTIGSSFVERDVLVGDTKYKLRLWDTAGQERFDALTGFYARGARAVVICYDVTDRDTFDKVIPRWVKKVEDDVKLGQCHVCIVGTKADLVRDDPSRAKVSRQDIATLEQDIRALCGNHPIDFFETSAKDNLGVAAIFDTVARRFHEAEQHGDAVTHGIAPSGATPKEKNGCC</sequence>
<dbReference type="InterPro" id="IPR005225">
    <property type="entry name" value="Small_GTP-bd"/>
</dbReference>
<dbReference type="SUPFAM" id="SSF52540">
    <property type="entry name" value="P-loop containing nucleoside triphosphate hydrolases"/>
    <property type="match status" value="1"/>
</dbReference>
<dbReference type="EMBL" id="JBGBPQ010000002">
    <property type="protein sequence ID" value="KAL1528468.1"/>
    <property type="molecule type" value="Genomic_DNA"/>
</dbReference>
<dbReference type="CDD" id="cd00154">
    <property type="entry name" value="Rab"/>
    <property type="match status" value="1"/>
</dbReference>
<dbReference type="PROSITE" id="PS51421">
    <property type="entry name" value="RAS"/>
    <property type="match status" value="1"/>
</dbReference>
<reference evidence="3 4" key="1">
    <citation type="journal article" date="2024" name="Science">
        <title>Giant polyketide synthase enzymes in the biosynthesis of giant marine polyether toxins.</title>
        <authorList>
            <person name="Fallon T.R."/>
            <person name="Shende V.V."/>
            <person name="Wierzbicki I.H."/>
            <person name="Pendleton A.L."/>
            <person name="Watervoot N.F."/>
            <person name="Auber R.P."/>
            <person name="Gonzalez D.J."/>
            <person name="Wisecaver J.H."/>
            <person name="Moore B.S."/>
        </authorList>
    </citation>
    <scope>NUCLEOTIDE SEQUENCE [LARGE SCALE GENOMIC DNA]</scope>
    <source>
        <strain evidence="3 4">12B1</strain>
    </source>
</reference>
<keyword evidence="1" id="KW-0547">Nucleotide-binding</keyword>
<evidence type="ECO:0000313" key="4">
    <source>
        <dbReference type="Proteomes" id="UP001515480"/>
    </source>
</evidence>
<name>A0AB34K1Y4_PRYPA</name>
<dbReference type="AlphaFoldDB" id="A0AB34K1Y4"/>
<dbReference type="Gene3D" id="3.40.50.300">
    <property type="entry name" value="P-loop containing nucleotide triphosphate hydrolases"/>
    <property type="match status" value="1"/>
</dbReference>
<accession>A0AB34K1Y4</accession>
<feature type="region of interest" description="Disordered" evidence="2">
    <location>
        <begin position="188"/>
        <end position="209"/>
    </location>
</feature>
<evidence type="ECO:0000313" key="3">
    <source>
        <dbReference type="EMBL" id="KAL1528468.1"/>
    </source>
</evidence>
<dbReference type="GO" id="GO:0005525">
    <property type="term" value="F:GTP binding"/>
    <property type="evidence" value="ECO:0007669"/>
    <property type="project" value="InterPro"/>
</dbReference>
<dbReference type="FunFam" id="3.40.50.300:FF:001204">
    <property type="entry name" value="Small GTP-binding protein, putative"/>
    <property type="match status" value="1"/>
</dbReference>
<organism evidence="3 4">
    <name type="scientific">Prymnesium parvum</name>
    <name type="common">Toxic golden alga</name>
    <dbReference type="NCBI Taxonomy" id="97485"/>
    <lineage>
        <taxon>Eukaryota</taxon>
        <taxon>Haptista</taxon>
        <taxon>Haptophyta</taxon>
        <taxon>Prymnesiophyceae</taxon>
        <taxon>Prymnesiales</taxon>
        <taxon>Prymnesiaceae</taxon>
        <taxon>Prymnesium</taxon>
    </lineage>
</organism>
<comment type="caution">
    <text evidence="3">The sequence shown here is derived from an EMBL/GenBank/DDBJ whole genome shotgun (WGS) entry which is preliminary data.</text>
</comment>
<keyword evidence="4" id="KW-1185">Reference proteome</keyword>
<dbReference type="PANTHER" id="PTHR47978">
    <property type="match status" value="1"/>
</dbReference>
<dbReference type="Proteomes" id="UP001515480">
    <property type="component" value="Unassembled WGS sequence"/>
</dbReference>
<dbReference type="SMART" id="SM00173">
    <property type="entry name" value="RAS"/>
    <property type="match status" value="1"/>
</dbReference>
<dbReference type="SMART" id="SM00175">
    <property type="entry name" value="RAB"/>
    <property type="match status" value="1"/>
</dbReference>
<dbReference type="PROSITE" id="PS51420">
    <property type="entry name" value="RHO"/>
    <property type="match status" value="1"/>
</dbReference>
<dbReference type="InterPro" id="IPR027417">
    <property type="entry name" value="P-loop_NTPase"/>
</dbReference>
<gene>
    <name evidence="3" type="ORF">AB1Y20_009813</name>
</gene>
<dbReference type="PRINTS" id="PR00449">
    <property type="entry name" value="RASTRNSFRMNG"/>
</dbReference>